<feature type="transmembrane region" description="Helical" evidence="5">
    <location>
        <begin position="201"/>
        <end position="222"/>
    </location>
</feature>
<keyword evidence="3 5" id="KW-1133">Transmembrane helix</keyword>
<keyword evidence="4 5" id="KW-0472">Membrane</keyword>
<feature type="transmembrane region" description="Helical" evidence="5">
    <location>
        <begin position="20"/>
        <end position="42"/>
    </location>
</feature>
<keyword evidence="2 5" id="KW-0812">Transmembrane</keyword>
<feature type="transmembrane region" description="Helical" evidence="5">
    <location>
        <begin position="167"/>
        <end position="189"/>
    </location>
</feature>
<dbReference type="PANTHER" id="PTHR37955:SF1">
    <property type="entry name" value="DEP DOMAIN-CONTAINING PROTEIN"/>
    <property type="match status" value="1"/>
</dbReference>
<proteinExistence type="predicted"/>
<dbReference type="InterPro" id="IPR004695">
    <property type="entry name" value="SLAC1/Mae1/Ssu1/TehA"/>
</dbReference>
<reference evidence="6 7" key="1">
    <citation type="submission" date="2018-06" db="EMBL/GenBank/DDBJ databases">
        <authorList>
            <consortium name="Pathogen Informatics"/>
            <person name="Doyle S."/>
        </authorList>
    </citation>
    <scope>NUCLEOTIDE SEQUENCE [LARGE SCALE GENOMIC DNA]</scope>
    <source>
        <strain evidence="6 7">NCTC13093</strain>
    </source>
</reference>
<evidence type="ECO:0000256" key="5">
    <source>
        <dbReference type="SAM" id="Phobius"/>
    </source>
</evidence>
<feature type="transmembrane region" description="Helical" evidence="5">
    <location>
        <begin position="145"/>
        <end position="161"/>
    </location>
</feature>
<evidence type="ECO:0000313" key="7">
    <source>
        <dbReference type="Proteomes" id="UP000250086"/>
    </source>
</evidence>
<gene>
    <name evidence="6" type="primary">tehA</name>
    <name evidence="6" type="ORF">NCTC13093_02013</name>
</gene>
<dbReference type="RefSeq" id="WP_113744650.1">
    <property type="nucleotide sequence ID" value="NZ_UAPV01000001.1"/>
</dbReference>
<evidence type="ECO:0000313" key="6">
    <source>
        <dbReference type="EMBL" id="SPT70596.1"/>
    </source>
</evidence>
<dbReference type="Proteomes" id="UP000250086">
    <property type="component" value="Unassembled WGS sequence"/>
</dbReference>
<feature type="transmembrane region" description="Helical" evidence="5">
    <location>
        <begin position="89"/>
        <end position="107"/>
    </location>
</feature>
<protein>
    <submittedName>
        <fullName evidence="6">Tellurite resistance protein tehA</fullName>
    </submittedName>
</protein>
<dbReference type="CDD" id="cd09323">
    <property type="entry name" value="TDT_SLAC1_like"/>
    <property type="match status" value="1"/>
</dbReference>
<name>A0A2X0VBN3_9GAMM</name>
<accession>A0A2X0VBN3</accession>
<comment type="subcellular location">
    <subcellularLocation>
        <location evidence="1">Membrane</location>
        <topology evidence="1">Multi-pass membrane protein</topology>
    </subcellularLocation>
</comment>
<feature type="transmembrane region" description="Helical" evidence="5">
    <location>
        <begin position="113"/>
        <end position="133"/>
    </location>
</feature>
<dbReference type="GO" id="GO:0046583">
    <property type="term" value="F:monoatomic cation efflux transmembrane transporter activity"/>
    <property type="evidence" value="ECO:0007669"/>
    <property type="project" value="TreeGrafter"/>
</dbReference>
<dbReference type="Pfam" id="PF03595">
    <property type="entry name" value="SLAC1"/>
    <property type="match status" value="1"/>
</dbReference>
<dbReference type="GO" id="GO:0005886">
    <property type="term" value="C:plasma membrane"/>
    <property type="evidence" value="ECO:0007669"/>
    <property type="project" value="TreeGrafter"/>
</dbReference>
<dbReference type="AlphaFoldDB" id="A0A2X0VBN3"/>
<evidence type="ECO:0000256" key="4">
    <source>
        <dbReference type="ARBA" id="ARBA00023136"/>
    </source>
</evidence>
<evidence type="ECO:0000256" key="2">
    <source>
        <dbReference type="ARBA" id="ARBA00022692"/>
    </source>
</evidence>
<feature type="transmembrane region" description="Helical" evidence="5">
    <location>
        <begin position="234"/>
        <end position="254"/>
    </location>
</feature>
<feature type="transmembrane region" description="Helical" evidence="5">
    <location>
        <begin position="48"/>
        <end position="68"/>
    </location>
</feature>
<feature type="transmembrane region" description="Helical" evidence="5">
    <location>
        <begin position="299"/>
        <end position="317"/>
    </location>
</feature>
<dbReference type="PANTHER" id="PTHR37955">
    <property type="entry name" value="TELLURITE RESISTANCE PROTEIN TEHA"/>
    <property type="match status" value="1"/>
</dbReference>
<feature type="transmembrane region" description="Helical" evidence="5">
    <location>
        <begin position="261"/>
        <end position="279"/>
    </location>
</feature>
<dbReference type="InterPro" id="IPR052951">
    <property type="entry name" value="Tellurite_res_ion_channel"/>
</dbReference>
<dbReference type="EMBL" id="UAPV01000001">
    <property type="protein sequence ID" value="SPT70596.1"/>
    <property type="molecule type" value="Genomic_DNA"/>
</dbReference>
<organism evidence="6 7">
    <name type="scientific">Anaerobiospirillum thomasii</name>
    <dbReference type="NCBI Taxonomy" id="179995"/>
    <lineage>
        <taxon>Bacteria</taxon>
        <taxon>Pseudomonadati</taxon>
        <taxon>Pseudomonadota</taxon>
        <taxon>Gammaproteobacteria</taxon>
        <taxon>Aeromonadales</taxon>
        <taxon>Succinivibrionaceae</taxon>
        <taxon>Anaerobiospirillum</taxon>
    </lineage>
</organism>
<evidence type="ECO:0000256" key="3">
    <source>
        <dbReference type="ARBA" id="ARBA00022989"/>
    </source>
</evidence>
<sequence length="332" mass="37185">MLQEMTKGMDNTTEPRLRHFPINMYAIVMGLSGFALTCHAVIGNETLNLMTGIFASAVFVILTLLYALKIVKYPEAVKQEASHPVKLSFFPAFSISLLLLSSVWIHYDFALYIWLTGCTLQLILTLFVLNSLVHKSFNINHVNPAWFIPVAGPLIVPMAGMQLNHVFISAIAYPIGFIFWILLFTILLYRLVFHDPLPPKLVPMLCIMLAPPSVAALSYNAIDAGFAEPNAPANPVVLMLYGIAWFIFVFLLCNIKRFIKAPFFISAWAYSFPVAAFILATKKLMPLFIDPAYMPLMQIIDYVLFALFALLIVYLTVRTAILIAQGKICVPE</sequence>
<dbReference type="Gene3D" id="1.50.10.150">
    <property type="entry name" value="Voltage-dependent anion channel"/>
    <property type="match status" value="1"/>
</dbReference>
<dbReference type="InterPro" id="IPR038665">
    <property type="entry name" value="Voltage-dep_anion_channel_sf"/>
</dbReference>
<evidence type="ECO:0000256" key="1">
    <source>
        <dbReference type="ARBA" id="ARBA00004141"/>
    </source>
</evidence>
<keyword evidence="7" id="KW-1185">Reference proteome</keyword>